<protein>
    <submittedName>
        <fullName evidence="3">Uncharacterized protein</fullName>
    </submittedName>
</protein>
<accession>A0A1Q4HHC0</accession>
<dbReference type="EMBL" id="MPNT01000041">
    <property type="protein sequence ID" value="OJZ66781.1"/>
    <property type="molecule type" value="Genomic_DNA"/>
</dbReference>
<reference evidence="3 4" key="1">
    <citation type="submission" date="2016-11" db="EMBL/GenBank/DDBJ databases">
        <title>Genome sequences of unsequenced Mycobacteria.</title>
        <authorList>
            <person name="Greninger A.L."/>
            <person name="Fang F."/>
            <person name="Jerome K.R."/>
        </authorList>
    </citation>
    <scope>NUCLEOTIDE SEQUENCE [LARGE SCALE GENOMIC DNA]</scope>
    <source>
        <strain evidence="3 4">M11</strain>
    </source>
</reference>
<keyword evidence="2" id="KW-0472">Membrane</keyword>
<name>A0A1Q4HHC0_9MYCO</name>
<evidence type="ECO:0000313" key="3">
    <source>
        <dbReference type="EMBL" id="OJZ66781.1"/>
    </source>
</evidence>
<dbReference type="Proteomes" id="UP000186438">
    <property type="component" value="Unassembled WGS sequence"/>
</dbReference>
<keyword evidence="2" id="KW-1133">Transmembrane helix</keyword>
<sequence>MPALPPARDFLVSGGFGGAAAVLAALIVALIAVVALLQAGKRFRLRTEQRERHHKELRDAERHAAAVKECRERLAWVVDKGSMEPAAAADATVGFGPELALTVLQGLLEEARQLDDATLAAAAAVQLKQFSRVLAQQGSTLAATTEAASPAAASAPAATPAVVADADEPPGSEPDHPVAGVAVADKPSTARQQVPTGGRRRRR</sequence>
<dbReference type="STRING" id="53378.BRW65_26910"/>
<evidence type="ECO:0000256" key="2">
    <source>
        <dbReference type="SAM" id="Phobius"/>
    </source>
</evidence>
<keyword evidence="4" id="KW-1185">Reference proteome</keyword>
<evidence type="ECO:0000313" key="4">
    <source>
        <dbReference type="Proteomes" id="UP000186438"/>
    </source>
</evidence>
<proteinExistence type="predicted"/>
<dbReference type="OrthoDB" id="4730026at2"/>
<feature type="compositionally biased region" description="Low complexity" evidence="1">
    <location>
        <begin position="151"/>
        <end position="164"/>
    </location>
</feature>
<feature type="transmembrane region" description="Helical" evidence="2">
    <location>
        <begin position="12"/>
        <end position="37"/>
    </location>
</feature>
<dbReference type="AlphaFoldDB" id="A0A1Q4HHC0"/>
<gene>
    <name evidence="3" type="ORF">BRW65_26910</name>
</gene>
<feature type="region of interest" description="Disordered" evidence="1">
    <location>
        <begin position="151"/>
        <end position="203"/>
    </location>
</feature>
<comment type="caution">
    <text evidence="3">The sequence shown here is derived from an EMBL/GenBank/DDBJ whole genome shotgun (WGS) entry which is preliminary data.</text>
</comment>
<organism evidence="3 4">
    <name type="scientific">Mycobacterium paraffinicum</name>
    <dbReference type="NCBI Taxonomy" id="53378"/>
    <lineage>
        <taxon>Bacteria</taxon>
        <taxon>Bacillati</taxon>
        <taxon>Actinomycetota</taxon>
        <taxon>Actinomycetes</taxon>
        <taxon>Mycobacteriales</taxon>
        <taxon>Mycobacteriaceae</taxon>
        <taxon>Mycobacterium</taxon>
    </lineage>
</organism>
<evidence type="ECO:0000256" key="1">
    <source>
        <dbReference type="SAM" id="MobiDB-lite"/>
    </source>
</evidence>
<keyword evidence="2" id="KW-0812">Transmembrane</keyword>